<feature type="transmembrane region" description="Helical" evidence="8">
    <location>
        <begin position="61"/>
        <end position="80"/>
    </location>
</feature>
<dbReference type="Pfam" id="PF00324">
    <property type="entry name" value="AA_permease"/>
    <property type="match status" value="1"/>
</dbReference>
<dbReference type="eggNOG" id="KOG1286">
    <property type="taxonomic scope" value="Eukaryota"/>
</dbReference>
<dbReference type="InterPro" id="IPR050524">
    <property type="entry name" value="APC_YAT"/>
</dbReference>
<evidence type="ECO:0000256" key="3">
    <source>
        <dbReference type="ARBA" id="ARBA00022475"/>
    </source>
</evidence>
<keyword evidence="6 8" id="KW-1133">Transmembrane helix</keyword>
<sequence>MADILYLEKKSEASKVAPTNVAHDVEDGVIHATKDDNHDVEEGIHRQAKLSRGLQGRHMQMIAIGGSIGAGLFVGSGSALQSGGPASLVLGFVIIGAMLLCTVQALGELAVLYPVNGAFYVYGVRFIDPAWGFAMGWQYAIGWLITLPFEITAAGITIDYWHHYNIGIWIAVFLATLIIVQFFGVKGYGEVEFVLGVIKILAVLGFIIFGIIVDCGGIPGDDRGYIGFRYWDDAEHGNKAFRNGFKGFCSVFVTAAFAYGGTELVGLAAAEAANPRKSLPKATKQVFWRIAGFYVVSLLIMGIIVPNSSPDLLNSSGANTKASPFVLAIKYAGVKGLPSVFNAVITISVMSVANSCTYGSTRTMQALAQGGMGPQFLAWIDKKGRPVWPIVIQMAFGLLAFINEAATGATVFNWLLALTGLSSFFVWGSICYSHIRFRAGWKAAGRSLDDLPFKSQLGVYGSWVGVSLVVLCLAATFYVSLFPLGGDPDPETFFESYIAAPIVMALFAFWKLWTRDTSFMVKIRDMDLDTGRREFQDIPEDEEPERKMSVGRRLSRAIF</sequence>
<dbReference type="PROSITE" id="PS00218">
    <property type="entry name" value="AMINO_ACID_PERMEASE_1"/>
    <property type="match status" value="1"/>
</dbReference>
<evidence type="ECO:0000256" key="5">
    <source>
        <dbReference type="ARBA" id="ARBA00022970"/>
    </source>
</evidence>
<dbReference type="STRING" id="1182543.W9VDQ2"/>
<name>W9VDQ2_9EURO</name>
<feature type="transmembrane region" description="Helical" evidence="8">
    <location>
        <begin position="493"/>
        <end position="513"/>
    </location>
</feature>
<feature type="transmembrane region" description="Helical" evidence="8">
    <location>
        <begin position="168"/>
        <end position="187"/>
    </location>
</feature>
<feature type="transmembrane region" description="Helical" evidence="8">
    <location>
        <begin position="386"/>
        <end position="402"/>
    </location>
</feature>
<dbReference type="FunFam" id="1.20.1740.10:FF:000017">
    <property type="entry name" value="Amino acid permease"/>
    <property type="match status" value="1"/>
</dbReference>
<evidence type="ECO:0000256" key="6">
    <source>
        <dbReference type="ARBA" id="ARBA00022989"/>
    </source>
</evidence>
<dbReference type="Proteomes" id="UP000019471">
    <property type="component" value="Unassembled WGS sequence"/>
</dbReference>
<proteinExistence type="predicted"/>
<keyword evidence="7 8" id="KW-0472">Membrane</keyword>
<dbReference type="PANTHER" id="PTHR43341:SF1">
    <property type="entry name" value="GENERAL AMINO-ACID PERMEASE GAP1"/>
    <property type="match status" value="1"/>
</dbReference>
<evidence type="ECO:0000313" key="11">
    <source>
        <dbReference type="Proteomes" id="UP000019471"/>
    </source>
</evidence>
<feature type="transmembrane region" description="Helical" evidence="8">
    <location>
        <begin position="457"/>
        <end position="481"/>
    </location>
</feature>
<feature type="transmembrane region" description="Helical" evidence="8">
    <location>
        <begin position="414"/>
        <end position="437"/>
    </location>
</feature>
<dbReference type="RefSeq" id="XP_007751755.1">
    <property type="nucleotide sequence ID" value="XM_007753565.1"/>
</dbReference>
<evidence type="ECO:0000256" key="1">
    <source>
        <dbReference type="ARBA" id="ARBA00004651"/>
    </source>
</evidence>
<evidence type="ECO:0000256" key="7">
    <source>
        <dbReference type="ARBA" id="ARBA00023136"/>
    </source>
</evidence>
<evidence type="ECO:0000313" key="10">
    <source>
        <dbReference type="EMBL" id="EXJ53747.1"/>
    </source>
</evidence>
<organism evidence="10 11">
    <name type="scientific">Cladophialophora psammophila CBS 110553</name>
    <dbReference type="NCBI Taxonomy" id="1182543"/>
    <lineage>
        <taxon>Eukaryota</taxon>
        <taxon>Fungi</taxon>
        <taxon>Dikarya</taxon>
        <taxon>Ascomycota</taxon>
        <taxon>Pezizomycotina</taxon>
        <taxon>Eurotiomycetes</taxon>
        <taxon>Chaetothyriomycetidae</taxon>
        <taxon>Chaetothyriales</taxon>
        <taxon>Herpotrichiellaceae</taxon>
        <taxon>Cladophialophora</taxon>
    </lineage>
</organism>
<dbReference type="PIRSF" id="PIRSF006060">
    <property type="entry name" value="AA_transporter"/>
    <property type="match status" value="1"/>
</dbReference>
<dbReference type="OrthoDB" id="3900342at2759"/>
<dbReference type="GO" id="GO:0015171">
    <property type="term" value="F:amino acid transmembrane transporter activity"/>
    <property type="evidence" value="ECO:0007669"/>
    <property type="project" value="TreeGrafter"/>
</dbReference>
<dbReference type="NCBIfam" id="TIGR00913">
    <property type="entry name" value="2A0310"/>
    <property type="match status" value="1"/>
</dbReference>
<evidence type="ECO:0000256" key="4">
    <source>
        <dbReference type="ARBA" id="ARBA00022692"/>
    </source>
</evidence>
<feature type="transmembrane region" description="Helical" evidence="8">
    <location>
        <begin position="193"/>
        <end position="213"/>
    </location>
</feature>
<keyword evidence="3" id="KW-1003">Cell membrane</keyword>
<protein>
    <recommendedName>
        <fullName evidence="9">Amino acid permease/ SLC12A domain-containing protein</fullName>
    </recommendedName>
</protein>
<dbReference type="InterPro" id="IPR004841">
    <property type="entry name" value="AA-permease/SLC12A_dom"/>
</dbReference>
<dbReference type="GO" id="GO:0005886">
    <property type="term" value="C:plasma membrane"/>
    <property type="evidence" value="ECO:0007669"/>
    <property type="project" value="UniProtKB-SubCell"/>
</dbReference>
<dbReference type="AlphaFoldDB" id="W9VDQ2"/>
<keyword evidence="4 8" id="KW-0812">Transmembrane</keyword>
<accession>W9VDQ2</accession>
<dbReference type="InterPro" id="IPR004762">
    <property type="entry name" value="Amino_acid_permease_fungi"/>
</dbReference>
<feature type="transmembrane region" description="Helical" evidence="8">
    <location>
        <begin position="139"/>
        <end position="161"/>
    </location>
</feature>
<dbReference type="GeneID" id="19197682"/>
<evidence type="ECO:0000256" key="8">
    <source>
        <dbReference type="SAM" id="Phobius"/>
    </source>
</evidence>
<evidence type="ECO:0000256" key="2">
    <source>
        <dbReference type="ARBA" id="ARBA00022448"/>
    </source>
</evidence>
<feature type="transmembrane region" description="Helical" evidence="8">
    <location>
        <begin position="340"/>
        <end position="359"/>
    </location>
</feature>
<gene>
    <name evidence="10" type="ORF">A1O5_12996</name>
</gene>
<keyword evidence="11" id="KW-1185">Reference proteome</keyword>
<keyword evidence="5" id="KW-0029">Amino-acid transport</keyword>
<dbReference type="InterPro" id="IPR004840">
    <property type="entry name" value="Amino_acid_permease_CS"/>
</dbReference>
<comment type="subcellular location">
    <subcellularLocation>
        <location evidence="1">Cell membrane</location>
        <topology evidence="1">Multi-pass membrane protein</topology>
    </subcellularLocation>
</comment>
<dbReference type="EMBL" id="AMGX01000040">
    <property type="protein sequence ID" value="EXJ53747.1"/>
    <property type="molecule type" value="Genomic_DNA"/>
</dbReference>
<dbReference type="Gene3D" id="1.20.1740.10">
    <property type="entry name" value="Amino acid/polyamine transporter I"/>
    <property type="match status" value="1"/>
</dbReference>
<feature type="domain" description="Amino acid permease/ SLC12A" evidence="9">
    <location>
        <begin position="58"/>
        <end position="516"/>
    </location>
</feature>
<feature type="transmembrane region" description="Helical" evidence="8">
    <location>
        <begin position="286"/>
        <end position="305"/>
    </location>
</feature>
<reference evidence="10 11" key="1">
    <citation type="submission" date="2013-03" db="EMBL/GenBank/DDBJ databases">
        <title>The Genome Sequence of Cladophialophora psammophila CBS 110553.</title>
        <authorList>
            <consortium name="The Broad Institute Genomics Platform"/>
            <person name="Cuomo C."/>
            <person name="de Hoog S."/>
            <person name="Gorbushina A."/>
            <person name="Walker B."/>
            <person name="Young S.K."/>
            <person name="Zeng Q."/>
            <person name="Gargeya S."/>
            <person name="Fitzgerald M."/>
            <person name="Haas B."/>
            <person name="Abouelleil A."/>
            <person name="Allen A.W."/>
            <person name="Alvarado L."/>
            <person name="Arachchi H.M."/>
            <person name="Berlin A.M."/>
            <person name="Chapman S.B."/>
            <person name="Gainer-Dewar J."/>
            <person name="Goldberg J."/>
            <person name="Griggs A."/>
            <person name="Gujja S."/>
            <person name="Hansen M."/>
            <person name="Howarth C."/>
            <person name="Imamovic A."/>
            <person name="Ireland A."/>
            <person name="Larimer J."/>
            <person name="McCowan C."/>
            <person name="Murphy C."/>
            <person name="Pearson M."/>
            <person name="Poon T.W."/>
            <person name="Priest M."/>
            <person name="Roberts A."/>
            <person name="Saif S."/>
            <person name="Shea T."/>
            <person name="Sisk P."/>
            <person name="Sykes S."/>
            <person name="Wortman J."/>
            <person name="Nusbaum C."/>
            <person name="Birren B."/>
        </authorList>
    </citation>
    <scope>NUCLEOTIDE SEQUENCE [LARGE SCALE GENOMIC DNA]</scope>
    <source>
        <strain evidence="10 11">CBS 110553</strain>
    </source>
</reference>
<dbReference type="HOGENOM" id="CLU_007946_12_0_1"/>
<dbReference type="PANTHER" id="PTHR43341">
    <property type="entry name" value="AMINO ACID PERMEASE"/>
    <property type="match status" value="1"/>
</dbReference>
<evidence type="ECO:0000259" key="9">
    <source>
        <dbReference type="Pfam" id="PF00324"/>
    </source>
</evidence>
<comment type="caution">
    <text evidence="10">The sequence shown here is derived from an EMBL/GenBank/DDBJ whole genome shotgun (WGS) entry which is preliminary data.</text>
</comment>
<keyword evidence="2" id="KW-0813">Transport</keyword>